<keyword evidence="2" id="KW-0732">Signal</keyword>
<gene>
    <name evidence="4" type="ORF">RBH19_08265</name>
</gene>
<dbReference type="PANTHER" id="PTHR21666">
    <property type="entry name" value="PEPTIDASE-RELATED"/>
    <property type="match status" value="1"/>
</dbReference>
<name>A0ABU0W760_9GAMM</name>
<feature type="chain" id="PRO_5047454075" evidence="2">
    <location>
        <begin position="18"/>
        <end position="378"/>
    </location>
</feature>
<accession>A0ABU0W760</accession>
<feature type="domain" description="M23ase beta-sheet core" evidence="3">
    <location>
        <begin position="278"/>
        <end position="371"/>
    </location>
</feature>
<feature type="coiled-coil region" evidence="1">
    <location>
        <begin position="161"/>
        <end position="237"/>
    </location>
</feature>
<evidence type="ECO:0000256" key="2">
    <source>
        <dbReference type="SAM" id="SignalP"/>
    </source>
</evidence>
<dbReference type="RefSeq" id="WP_306728358.1">
    <property type="nucleotide sequence ID" value="NZ_JAVDDT010000004.1"/>
</dbReference>
<dbReference type="InterPro" id="IPR016047">
    <property type="entry name" value="M23ase_b-sheet_dom"/>
</dbReference>
<dbReference type="EMBL" id="JAVDDT010000004">
    <property type="protein sequence ID" value="MDQ2069864.1"/>
    <property type="molecule type" value="Genomic_DNA"/>
</dbReference>
<organism evidence="4 5">
    <name type="scientific">Natronospira bacteriovora</name>
    <dbReference type="NCBI Taxonomy" id="3069753"/>
    <lineage>
        <taxon>Bacteria</taxon>
        <taxon>Pseudomonadati</taxon>
        <taxon>Pseudomonadota</taxon>
        <taxon>Gammaproteobacteria</taxon>
        <taxon>Natronospirales</taxon>
        <taxon>Natronospiraceae</taxon>
        <taxon>Natronospira</taxon>
    </lineage>
</organism>
<keyword evidence="1" id="KW-0175">Coiled coil</keyword>
<comment type="caution">
    <text evidence="4">The sequence shown here is derived from an EMBL/GenBank/DDBJ whole genome shotgun (WGS) entry which is preliminary data.</text>
</comment>
<feature type="coiled-coil region" evidence="1">
    <location>
        <begin position="21"/>
        <end position="104"/>
    </location>
</feature>
<dbReference type="InterPro" id="IPR011055">
    <property type="entry name" value="Dup_hybrid_motif"/>
</dbReference>
<evidence type="ECO:0000256" key="1">
    <source>
        <dbReference type="SAM" id="Coils"/>
    </source>
</evidence>
<protein>
    <submittedName>
        <fullName evidence="4">Peptidoglycan DD-metalloendopeptidase family protein</fullName>
    </submittedName>
</protein>
<keyword evidence="5" id="KW-1185">Reference proteome</keyword>
<evidence type="ECO:0000259" key="3">
    <source>
        <dbReference type="Pfam" id="PF01551"/>
    </source>
</evidence>
<dbReference type="Pfam" id="PF01551">
    <property type="entry name" value="Peptidase_M23"/>
    <property type="match status" value="1"/>
</dbReference>
<feature type="signal peptide" evidence="2">
    <location>
        <begin position="1"/>
        <end position="17"/>
    </location>
</feature>
<evidence type="ECO:0000313" key="5">
    <source>
        <dbReference type="Proteomes" id="UP001239019"/>
    </source>
</evidence>
<dbReference type="SUPFAM" id="SSF51261">
    <property type="entry name" value="Duplicated hybrid motif"/>
    <property type="match status" value="1"/>
</dbReference>
<sequence length="378" mass="43577">MLLLLCLLTALPVSVLAQDEAVQRQAELEALQERINELRQTLERERGQRDSASEALRAAEEEVGRLGRELRQTERDIRRHEERLNALRQERGERERDIEQERDALARQIQGAYRTGREEQIKLLLNQEDPAAFGRMLVYYDYLNRARTERISRIAEHVRELARLADAVDETLDDLAQARARQRQSLDAMEATRENREAAVARIEERLRDRGQRLTRLEEDEAELQRLIRSLQDTLGDIPSRLHEGRPFGELRGQLPWPTEGRVSRRFNDDRAGGRMRWRGMVIDASAGSEVRAVSHGRVAYSGWLQHYGLILIIDHGDGWLSLYGHNQAVYQDVGDWVDAGDVIASVGDSGGRDASSLYFEIRNGREPVNPHRWLRNR</sequence>
<proteinExistence type="predicted"/>
<dbReference type="PANTHER" id="PTHR21666:SF270">
    <property type="entry name" value="MUREIN HYDROLASE ACTIVATOR ENVC"/>
    <property type="match status" value="1"/>
</dbReference>
<dbReference type="InterPro" id="IPR050570">
    <property type="entry name" value="Cell_wall_metabolism_enzyme"/>
</dbReference>
<dbReference type="Gene3D" id="2.70.70.10">
    <property type="entry name" value="Glucose Permease (Domain IIA)"/>
    <property type="match status" value="1"/>
</dbReference>
<dbReference type="CDD" id="cd12797">
    <property type="entry name" value="M23_peptidase"/>
    <property type="match status" value="1"/>
</dbReference>
<evidence type="ECO:0000313" key="4">
    <source>
        <dbReference type="EMBL" id="MDQ2069864.1"/>
    </source>
</evidence>
<reference evidence="4 5" key="1">
    <citation type="submission" date="2023-08" db="EMBL/GenBank/DDBJ databases">
        <title>Whole-genome sequencing of halo(alkali)philic microorganisms from hypersaline lakes.</title>
        <authorList>
            <person name="Sorokin D.Y."/>
            <person name="Abbas B."/>
            <person name="Merkel A.Y."/>
        </authorList>
    </citation>
    <scope>NUCLEOTIDE SEQUENCE [LARGE SCALE GENOMIC DNA]</scope>
    <source>
        <strain evidence="4 5">AB-CW4</strain>
    </source>
</reference>
<dbReference type="Proteomes" id="UP001239019">
    <property type="component" value="Unassembled WGS sequence"/>
</dbReference>
<dbReference type="Gene3D" id="6.10.250.3150">
    <property type="match status" value="1"/>
</dbReference>